<evidence type="ECO:0000256" key="2">
    <source>
        <dbReference type="ARBA" id="ARBA00031039"/>
    </source>
</evidence>
<feature type="domain" description="F-box" evidence="3">
    <location>
        <begin position="102"/>
        <end position="149"/>
    </location>
</feature>
<organism evidence="4 5">
    <name type="scientific">Trichinella nativa</name>
    <dbReference type="NCBI Taxonomy" id="6335"/>
    <lineage>
        <taxon>Eukaryota</taxon>
        <taxon>Metazoa</taxon>
        <taxon>Ecdysozoa</taxon>
        <taxon>Nematoda</taxon>
        <taxon>Enoplea</taxon>
        <taxon>Dorylaimia</taxon>
        <taxon>Trichinellida</taxon>
        <taxon>Trichinellidae</taxon>
        <taxon>Trichinella</taxon>
    </lineage>
</organism>
<dbReference type="AlphaFoldDB" id="A0A1Y3ENE1"/>
<dbReference type="InterPro" id="IPR011107">
    <property type="entry name" value="PPI_Ypi1"/>
</dbReference>
<dbReference type="EMBL" id="LVZM01009789">
    <property type="protein sequence ID" value="OUC45376.1"/>
    <property type="molecule type" value="Genomic_DNA"/>
</dbReference>
<evidence type="ECO:0000256" key="1">
    <source>
        <dbReference type="ARBA" id="ARBA00021994"/>
    </source>
</evidence>
<dbReference type="Pfam" id="PF07491">
    <property type="entry name" value="PPI_Ypi1"/>
    <property type="match status" value="1"/>
</dbReference>
<evidence type="ECO:0000313" key="4">
    <source>
        <dbReference type="EMBL" id="OUC45376.1"/>
    </source>
</evidence>
<evidence type="ECO:0000259" key="3">
    <source>
        <dbReference type="PROSITE" id="PS50181"/>
    </source>
</evidence>
<dbReference type="InterPro" id="IPR001810">
    <property type="entry name" value="F-box_dom"/>
</dbReference>
<evidence type="ECO:0000313" key="5">
    <source>
        <dbReference type="Proteomes" id="UP000243006"/>
    </source>
</evidence>
<dbReference type="Proteomes" id="UP000243006">
    <property type="component" value="Unassembled WGS sequence"/>
</dbReference>
<dbReference type="GO" id="GO:0008157">
    <property type="term" value="F:protein phosphatase 1 binding"/>
    <property type="evidence" value="ECO:0007669"/>
    <property type="project" value="TreeGrafter"/>
</dbReference>
<dbReference type="GO" id="GO:0005634">
    <property type="term" value="C:nucleus"/>
    <property type="evidence" value="ECO:0007669"/>
    <property type="project" value="TreeGrafter"/>
</dbReference>
<dbReference type="PROSITE" id="PS50181">
    <property type="entry name" value="FBOX"/>
    <property type="match status" value="1"/>
</dbReference>
<dbReference type="GO" id="GO:0004865">
    <property type="term" value="F:protein serine/threonine phosphatase inhibitor activity"/>
    <property type="evidence" value="ECO:0007669"/>
    <property type="project" value="InterPro"/>
</dbReference>
<accession>A0A1Y3ENE1</accession>
<dbReference type="SUPFAM" id="SSF81383">
    <property type="entry name" value="F-box domain"/>
    <property type="match status" value="1"/>
</dbReference>
<dbReference type="InterPro" id="IPR036047">
    <property type="entry name" value="F-box-like_dom_sf"/>
</dbReference>
<gene>
    <name evidence="4" type="ORF">D917_08489</name>
</gene>
<name>A0A1Y3ENE1_9BILA</name>
<dbReference type="Pfam" id="PF12937">
    <property type="entry name" value="F-box-like"/>
    <property type="match status" value="1"/>
</dbReference>
<protein>
    <recommendedName>
        <fullName evidence="1">E3 ubiquitin-protein ligase PPP1R11</fullName>
    </recommendedName>
    <alternativeName>
        <fullName evidence="2">Protein phosphatase 1 regulatory subunit 11</fullName>
    </alternativeName>
</protein>
<dbReference type="Gene3D" id="1.20.1280.50">
    <property type="match status" value="1"/>
</dbReference>
<proteinExistence type="predicted"/>
<dbReference type="PANTHER" id="PTHR20835">
    <property type="entry name" value="E3 UBIQUITIN-PROTEIN LIGASE PPP1R11-RELATED"/>
    <property type="match status" value="1"/>
</dbReference>
<dbReference type="PANTHER" id="PTHR20835:SF0">
    <property type="entry name" value="E3 UBIQUITIN-PROTEIN LIGASE PPP1R11"/>
    <property type="match status" value="1"/>
</dbReference>
<comment type="caution">
    <text evidence="4">The sequence shown here is derived from an EMBL/GenBank/DDBJ whole genome shotgun (WGS) entry which is preliminary data.</text>
</comment>
<dbReference type="CDD" id="cd09917">
    <property type="entry name" value="F-box_SF"/>
    <property type="match status" value="1"/>
</dbReference>
<dbReference type="SMART" id="SM00256">
    <property type="entry name" value="FBOX"/>
    <property type="match status" value="1"/>
</dbReference>
<sequence>MSSDPCEEKVPESDSSVTTVLECANTSTATAANETTLRIVLTPPPRRHITWASGTVDNENLNRKKSKCCCIYSKPRKWEESSSESDNECEHCRGHRSISNIKMEINDLPDDILMQIFSLLDFKTHLKSALVCRRWSSLLTRSGSRIKYLGDVDIVDRFVWMRYMGEFKTNFEPVFGTVSKLAVIFRHIGYCNTLKIQAGSKTFLKEIVEMLIQYKVGSGNLVLMVYNDFVPETVAFLFSKEIKLHLHNNLIIYIFRGNYLRRLFRLFNINQLEENRLADGYDDHSRGKTDVKNKSLVFMMRFIQTLRRYPWIRNFKLVEERTSARQVVELFSNRMTNFESFEMSRIAVPLMTFQIRLAPPPPLKSLTLHYSREGASMLGLFIGGFFDIPSKRIHLTVDWMFDRAEEFLQILQLIFEMNATIELTFGVSDESIVNQESFTWPQRLFRILRGFSAVSYHPWLFHDFFSTGTFEHLESICLNDQSDVDGLLRIIAEKCPKLSDLIVCAKGRRRSVTPDGILAFLHKWQLRVVKKLSIMWFTKCTMQKVFSRLSADETVSSNFSIFYSKRKLRAGFRGKKRWFSKLVILDKDGRLLTVQDYVPRLTQEKMKFCVEGGCDNSKEPIVAKWIE</sequence>
<reference evidence="4 5" key="1">
    <citation type="submission" date="2015-04" db="EMBL/GenBank/DDBJ databases">
        <title>Draft genome of the roundworm Trichinella nativa.</title>
        <authorList>
            <person name="Mitreva M."/>
        </authorList>
    </citation>
    <scope>NUCLEOTIDE SEQUENCE [LARGE SCALE GENOMIC DNA]</scope>
    <source>
        <strain evidence="4 5">ISS45</strain>
    </source>
</reference>